<dbReference type="Proteomes" id="UP000676336">
    <property type="component" value="Unassembled WGS sequence"/>
</dbReference>
<dbReference type="EMBL" id="CAJOBI010037346">
    <property type="protein sequence ID" value="CAF4306539.1"/>
    <property type="molecule type" value="Genomic_DNA"/>
</dbReference>
<dbReference type="EMBL" id="CAJNOV010002414">
    <property type="protein sequence ID" value="CAF1102806.1"/>
    <property type="molecule type" value="Genomic_DNA"/>
</dbReference>
<dbReference type="AlphaFoldDB" id="A0A817AV71"/>
<evidence type="ECO:0000313" key="5">
    <source>
        <dbReference type="EMBL" id="CAF3828458.1"/>
    </source>
</evidence>
<dbReference type="Proteomes" id="UP000663824">
    <property type="component" value="Unassembled WGS sequence"/>
</dbReference>
<evidence type="ECO:0000313" key="3">
    <source>
        <dbReference type="EMBL" id="CAF2268126.1"/>
    </source>
</evidence>
<dbReference type="Proteomes" id="UP000663855">
    <property type="component" value="Unassembled WGS sequence"/>
</dbReference>
<accession>A0A817AV71</accession>
<dbReference type="Proteomes" id="UP000681967">
    <property type="component" value="Unassembled WGS sequence"/>
</dbReference>
<dbReference type="EMBL" id="CAJOBH010000973">
    <property type="protein sequence ID" value="CAF3828458.1"/>
    <property type="molecule type" value="Genomic_DNA"/>
</dbReference>
<dbReference type="EMBL" id="CAJOBJ010000347">
    <property type="protein sequence ID" value="CAF3815979.1"/>
    <property type="molecule type" value="Genomic_DNA"/>
</dbReference>
<dbReference type="Proteomes" id="UP000681720">
    <property type="component" value="Unassembled WGS sequence"/>
</dbReference>
<name>A0A817AV71_9BILA</name>
<evidence type="ECO:0000313" key="2">
    <source>
        <dbReference type="EMBL" id="CAF1466389.1"/>
    </source>
</evidence>
<dbReference type="EMBL" id="CAJNOW010005859">
    <property type="protein sequence ID" value="CAF1466389.1"/>
    <property type="molecule type" value="Genomic_DNA"/>
</dbReference>
<evidence type="ECO:0000313" key="6">
    <source>
        <dbReference type="EMBL" id="CAF4306539.1"/>
    </source>
</evidence>
<dbReference type="Proteomes" id="UP000663834">
    <property type="component" value="Unassembled WGS sequence"/>
</dbReference>
<comment type="caution">
    <text evidence="3">The sequence shown here is derived from an EMBL/GenBank/DDBJ whole genome shotgun (WGS) entry which is preliminary data.</text>
</comment>
<gene>
    <name evidence="5" type="ORF">BYL167_LOCUS4556</name>
    <name evidence="1" type="ORF">CJN711_LOCUS7237</name>
    <name evidence="4" type="ORF">GIL414_LOCUS1923</name>
    <name evidence="2" type="ORF">KQP761_LOCUS12809</name>
    <name evidence="3" type="ORF">MBJ925_LOCUS39281</name>
    <name evidence="6" type="ORF">SMN809_LOCUS26345</name>
</gene>
<evidence type="ECO:0000313" key="4">
    <source>
        <dbReference type="EMBL" id="CAF3815979.1"/>
    </source>
</evidence>
<organism evidence="3 7">
    <name type="scientific">Rotaria magnacalcarata</name>
    <dbReference type="NCBI Taxonomy" id="392030"/>
    <lineage>
        <taxon>Eukaryota</taxon>
        <taxon>Metazoa</taxon>
        <taxon>Spiralia</taxon>
        <taxon>Gnathifera</taxon>
        <taxon>Rotifera</taxon>
        <taxon>Eurotatoria</taxon>
        <taxon>Bdelloidea</taxon>
        <taxon>Philodinida</taxon>
        <taxon>Philodinidae</taxon>
        <taxon>Rotaria</taxon>
    </lineage>
</organism>
<evidence type="ECO:0000313" key="1">
    <source>
        <dbReference type="EMBL" id="CAF1102806.1"/>
    </source>
</evidence>
<dbReference type="EMBL" id="CAJNRE010022073">
    <property type="protein sequence ID" value="CAF2268126.1"/>
    <property type="molecule type" value="Genomic_DNA"/>
</dbReference>
<proteinExistence type="predicted"/>
<protein>
    <submittedName>
        <fullName evidence="3">Uncharacterized protein</fullName>
    </submittedName>
</protein>
<sequence>MGSMEQIKQSFDSILSKFDENNNLSSDITSIKEIFQSILYSNEKYFAEPDFIHHCVFIFLRDWYLNLLEQWRHSVQLDNASCYAFETIPNLFIKMSNHISDKNVSILKQLIFHKSLLNELNMFFEEIASNGKYLQDPQIKSLDNIFRAIHRLEKRRR</sequence>
<evidence type="ECO:0000313" key="7">
    <source>
        <dbReference type="Proteomes" id="UP000663824"/>
    </source>
</evidence>
<reference evidence="3" key="1">
    <citation type="submission" date="2021-02" db="EMBL/GenBank/DDBJ databases">
        <authorList>
            <person name="Nowell W R."/>
        </authorList>
    </citation>
    <scope>NUCLEOTIDE SEQUENCE</scope>
</reference>